<feature type="chain" id="PRO_5032615598" evidence="2">
    <location>
        <begin position="23"/>
        <end position="259"/>
    </location>
</feature>
<proteinExistence type="predicted"/>
<comment type="caution">
    <text evidence="3">The sequence shown here is derived from an EMBL/GenBank/DDBJ whole genome shotgun (WGS) entry which is preliminary data.</text>
</comment>
<feature type="coiled-coil region" evidence="1">
    <location>
        <begin position="146"/>
        <end position="173"/>
    </location>
</feature>
<accession>A0A841N5C6</accession>
<feature type="signal peptide" evidence="2">
    <location>
        <begin position="1"/>
        <end position="22"/>
    </location>
</feature>
<gene>
    <name evidence="3" type="ORF">HNP36_001376</name>
</gene>
<dbReference type="EMBL" id="JACHLC010000001">
    <property type="protein sequence ID" value="MBB6370323.1"/>
    <property type="molecule type" value="Genomic_DNA"/>
</dbReference>
<dbReference type="RefSeq" id="WP_184159100.1">
    <property type="nucleotide sequence ID" value="NZ_JACHLC010000001.1"/>
</dbReference>
<name>A0A841N5C6_9FLAO</name>
<keyword evidence="2" id="KW-0732">Signal</keyword>
<evidence type="ECO:0000313" key="4">
    <source>
        <dbReference type="Proteomes" id="UP000589738"/>
    </source>
</evidence>
<keyword evidence="4" id="KW-1185">Reference proteome</keyword>
<sequence length="259" mass="28954">MKNKLKLFTLSVMFLFTFSCNNDESIKTEESLLYKTESSAIMTKQYNYIGNPYESVGQFHNSFLDYYFESDNSDEISDIAELAVSFYKDQNNTNPLDYIQYPNIIADVNYSINNTVSETINKLNNQGVISNVTKNYLNQIFDILSAAEASGDINNFINEVENIEEEMLEADLNDADKKILLPVISVAKYSSNYWNEVYISLSASSPNGKTDNLLRAKQAIHIAGVDLNAQITASIWAGPFAGIIASSASAKEAKRIGYK</sequence>
<protein>
    <submittedName>
        <fullName evidence="3">Uncharacterized protein</fullName>
    </submittedName>
</protein>
<dbReference type="AlphaFoldDB" id="A0A841N5C6"/>
<dbReference type="PROSITE" id="PS51257">
    <property type="entry name" value="PROKAR_LIPOPROTEIN"/>
    <property type="match status" value="1"/>
</dbReference>
<evidence type="ECO:0000313" key="3">
    <source>
        <dbReference type="EMBL" id="MBB6370323.1"/>
    </source>
</evidence>
<reference evidence="3 4" key="1">
    <citation type="submission" date="2020-08" db="EMBL/GenBank/DDBJ databases">
        <title>Functional genomics of gut bacteria from endangered species of beetles.</title>
        <authorList>
            <person name="Carlos-Shanley C."/>
        </authorList>
    </citation>
    <scope>NUCLEOTIDE SEQUENCE [LARGE SCALE GENOMIC DNA]</scope>
    <source>
        <strain evidence="3 4">S00136</strain>
    </source>
</reference>
<organism evidence="3 4">
    <name type="scientific">Chryseobacterium shigense</name>
    <dbReference type="NCBI Taxonomy" id="297244"/>
    <lineage>
        <taxon>Bacteria</taxon>
        <taxon>Pseudomonadati</taxon>
        <taxon>Bacteroidota</taxon>
        <taxon>Flavobacteriia</taxon>
        <taxon>Flavobacteriales</taxon>
        <taxon>Weeksellaceae</taxon>
        <taxon>Chryseobacterium group</taxon>
        <taxon>Chryseobacterium</taxon>
    </lineage>
</organism>
<keyword evidence="1" id="KW-0175">Coiled coil</keyword>
<evidence type="ECO:0000256" key="2">
    <source>
        <dbReference type="SAM" id="SignalP"/>
    </source>
</evidence>
<evidence type="ECO:0000256" key="1">
    <source>
        <dbReference type="SAM" id="Coils"/>
    </source>
</evidence>
<dbReference type="Proteomes" id="UP000589738">
    <property type="component" value="Unassembled WGS sequence"/>
</dbReference>